<proteinExistence type="inferred from homology"/>
<accession>A0A2K2CIN3</accession>
<name>A0A2K2CIN3_BRADI</name>
<dbReference type="PANTHER" id="PTHR22748">
    <property type="entry name" value="AP ENDONUCLEASE"/>
    <property type="match status" value="1"/>
</dbReference>
<dbReference type="Proteomes" id="UP000008810">
    <property type="component" value="Chromosome 5"/>
</dbReference>
<keyword evidence="4 5" id="KW-0460">Magnesium</keyword>
<reference evidence="7" key="2">
    <citation type="submission" date="2017-06" db="EMBL/GenBank/DDBJ databases">
        <title>WGS assembly of Brachypodium distachyon.</title>
        <authorList>
            <consortium name="The International Brachypodium Initiative"/>
            <person name="Lucas S."/>
            <person name="Harmon-Smith M."/>
            <person name="Lail K."/>
            <person name="Tice H."/>
            <person name="Grimwood J."/>
            <person name="Bruce D."/>
            <person name="Barry K."/>
            <person name="Shu S."/>
            <person name="Lindquist E."/>
            <person name="Wang M."/>
            <person name="Pitluck S."/>
            <person name="Vogel J.P."/>
            <person name="Garvin D.F."/>
            <person name="Mockler T.C."/>
            <person name="Schmutz J."/>
            <person name="Rokhsar D."/>
            <person name="Bevan M.W."/>
        </authorList>
    </citation>
    <scope>NUCLEOTIDE SEQUENCE</scope>
    <source>
        <strain evidence="7">Bd21</strain>
    </source>
</reference>
<evidence type="ECO:0000259" key="6">
    <source>
        <dbReference type="Pfam" id="PF03372"/>
    </source>
</evidence>
<dbReference type="GO" id="GO:0003906">
    <property type="term" value="F:DNA-(apurinic or apyrimidinic site) endonuclease activity"/>
    <property type="evidence" value="ECO:0000318"/>
    <property type="project" value="GO_Central"/>
</dbReference>
<evidence type="ECO:0000256" key="5">
    <source>
        <dbReference type="PIRSR" id="PIRSR604808-2"/>
    </source>
</evidence>
<evidence type="ECO:0000256" key="4">
    <source>
        <dbReference type="ARBA" id="ARBA00022842"/>
    </source>
</evidence>
<evidence type="ECO:0000256" key="1">
    <source>
        <dbReference type="ARBA" id="ARBA00007092"/>
    </source>
</evidence>
<evidence type="ECO:0000313" key="9">
    <source>
        <dbReference type="Proteomes" id="UP000008810"/>
    </source>
</evidence>
<evidence type="ECO:0000256" key="2">
    <source>
        <dbReference type="ARBA" id="ARBA00022723"/>
    </source>
</evidence>
<dbReference type="OrthoDB" id="786283at2759"/>
<dbReference type="GO" id="GO:0006284">
    <property type="term" value="P:base-excision repair"/>
    <property type="evidence" value="ECO:0000318"/>
    <property type="project" value="GO_Central"/>
</dbReference>
<dbReference type="Gene3D" id="3.60.10.10">
    <property type="entry name" value="Endonuclease/exonuclease/phosphatase"/>
    <property type="match status" value="1"/>
</dbReference>
<gene>
    <name evidence="7" type="ORF">BRADI_5g22353v3</name>
</gene>
<feature type="domain" description="Endonuclease/exonuclease/phosphatase" evidence="6">
    <location>
        <begin position="9"/>
        <end position="177"/>
    </location>
</feature>
<sequence>MCDEIRFLCWNVRGLNNPARCAAVRAMVQDSRATVVCLQETKLQQVSAQDIAGLLGPDFADNFSFLPANGSRGGIILAASNRFFCLYNFSLTPNTISATISWSADGTCWRLTGVYGPQGEAQKTEFIRELRELASSQGQNWLVLGDFNLIYRAADKNNNLLNRRLMDRFKHALNRLSLRKLCLSGRRFTWLDIAQESRALSPAERNLHASMKHKFAGLAAIAKSRA</sequence>
<comment type="similarity">
    <text evidence="1">Belongs to the DNA repair enzymes AP/ExoA family.</text>
</comment>
<dbReference type="EMBL" id="CM000884">
    <property type="protein sequence ID" value="PNT61887.1"/>
    <property type="molecule type" value="Genomic_DNA"/>
</dbReference>
<dbReference type="InterPro" id="IPR005135">
    <property type="entry name" value="Endo/exonuclease/phosphatase"/>
</dbReference>
<reference evidence="8" key="3">
    <citation type="submission" date="2018-08" db="UniProtKB">
        <authorList>
            <consortium name="EnsemblPlants"/>
        </authorList>
    </citation>
    <scope>IDENTIFICATION</scope>
    <source>
        <strain evidence="8">cv. Bd21</strain>
    </source>
</reference>
<evidence type="ECO:0000256" key="3">
    <source>
        <dbReference type="ARBA" id="ARBA00022801"/>
    </source>
</evidence>
<protein>
    <recommendedName>
        <fullName evidence="6">Endonuclease/exonuclease/phosphatase domain-containing protein</fullName>
    </recommendedName>
</protein>
<feature type="binding site" evidence="5">
    <location>
        <position position="40"/>
    </location>
    <ligand>
        <name>Mg(2+)</name>
        <dbReference type="ChEBI" id="CHEBI:18420"/>
        <label>1</label>
    </ligand>
</feature>
<evidence type="ECO:0000313" key="7">
    <source>
        <dbReference type="EMBL" id="PNT61887.1"/>
    </source>
</evidence>
<feature type="binding site" evidence="5">
    <location>
        <position position="11"/>
    </location>
    <ligand>
        <name>Mg(2+)</name>
        <dbReference type="ChEBI" id="CHEBI:18420"/>
        <label>1</label>
    </ligand>
</feature>
<dbReference type="GO" id="GO:0046872">
    <property type="term" value="F:metal ion binding"/>
    <property type="evidence" value="ECO:0007669"/>
    <property type="project" value="UniProtKB-KW"/>
</dbReference>
<dbReference type="GO" id="GO:0008311">
    <property type="term" value="F:double-stranded DNA 3'-5' DNA exonuclease activity"/>
    <property type="evidence" value="ECO:0000318"/>
    <property type="project" value="GO_Central"/>
</dbReference>
<keyword evidence="9" id="KW-1185">Reference proteome</keyword>
<dbReference type="InterPro" id="IPR004808">
    <property type="entry name" value="AP_endonuc_1"/>
</dbReference>
<organism evidence="7">
    <name type="scientific">Brachypodium distachyon</name>
    <name type="common">Purple false brome</name>
    <name type="synonym">Trachynia distachya</name>
    <dbReference type="NCBI Taxonomy" id="15368"/>
    <lineage>
        <taxon>Eukaryota</taxon>
        <taxon>Viridiplantae</taxon>
        <taxon>Streptophyta</taxon>
        <taxon>Embryophyta</taxon>
        <taxon>Tracheophyta</taxon>
        <taxon>Spermatophyta</taxon>
        <taxon>Magnoliopsida</taxon>
        <taxon>Liliopsida</taxon>
        <taxon>Poales</taxon>
        <taxon>Poaceae</taxon>
        <taxon>BOP clade</taxon>
        <taxon>Pooideae</taxon>
        <taxon>Stipodae</taxon>
        <taxon>Brachypodieae</taxon>
        <taxon>Brachypodium</taxon>
    </lineage>
</organism>
<comment type="cofactor">
    <cofactor evidence="5">
        <name>Mg(2+)</name>
        <dbReference type="ChEBI" id="CHEBI:18420"/>
    </cofactor>
    <cofactor evidence="5">
        <name>Mn(2+)</name>
        <dbReference type="ChEBI" id="CHEBI:29035"/>
    </cofactor>
    <text evidence="5">Probably binds two magnesium or manganese ions per subunit.</text>
</comment>
<keyword evidence="3" id="KW-0378">Hydrolase</keyword>
<dbReference type="EnsemblPlants" id="PNT61887">
    <property type="protein sequence ID" value="PNT61887"/>
    <property type="gene ID" value="BRADI_5g22353v3"/>
</dbReference>
<evidence type="ECO:0000313" key="8">
    <source>
        <dbReference type="EnsemblPlants" id="PNT61887"/>
    </source>
</evidence>
<dbReference type="Pfam" id="PF03372">
    <property type="entry name" value="Exo_endo_phos"/>
    <property type="match status" value="1"/>
</dbReference>
<dbReference type="Gramene" id="PNT61887">
    <property type="protein sequence ID" value="PNT61887"/>
    <property type="gene ID" value="BRADI_5g22353v3"/>
</dbReference>
<reference evidence="7 8" key="1">
    <citation type="journal article" date="2010" name="Nature">
        <title>Genome sequencing and analysis of the model grass Brachypodium distachyon.</title>
        <authorList>
            <consortium name="International Brachypodium Initiative"/>
        </authorList>
    </citation>
    <scope>NUCLEOTIDE SEQUENCE [LARGE SCALE GENOMIC DNA]</scope>
    <source>
        <strain evidence="7 8">Bd21</strain>
    </source>
</reference>
<keyword evidence="2 5" id="KW-0479">Metal-binding</keyword>
<dbReference type="AlphaFoldDB" id="A0A2K2CIN3"/>
<dbReference type="GO" id="GO:0008081">
    <property type="term" value="F:phosphoric diester hydrolase activity"/>
    <property type="evidence" value="ECO:0000318"/>
    <property type="project" value="GO_Central"/>
</dbReference>
<dbReference type="InterPro" id="IPR036691">
    <property type="entry name" value="Endo/exonu/phosph_ase_sf"/>
</dbReference>
<dbReference type="GO" id="GO:0005634">
    <property type="term" value="C:nucleus"/>
    <property type="evidence" value="ECO:0000318"/>
    <property type="project" value="GO_Central"/>
</dbReference>
<dbReference type="PANTHER" id="PTHR22748:SF19">
    <property type="entry name" value="ENDONUCLEASE_EXONUCLEASE_PHOSPHATASE DOMAIN-CONTAINING PROTEIN"/>
    <property type="match status" value="1"/>
</dbReference>
<keyword evidence="5" id="KW-0464">Manganese</keyword>
<dbReference type="InParanoid" id="A0A2K2CIN3"/>
<dbReference type="SUPFAM" id="SSF56219">
    <property type="entry name" value="DNase I-like"/>
    <property type="match status" value="1"/>
</dbReference>